<evidence type="ECO:0000256" key="1">
    <source>
        <dbReference type="ARBA" id="ARBA00008725"/>
    </source>
</evidence>
<reference evidence="4 5" key="1">
    <citation type="journal article" date="2012" name="J. Bacteriol.">
        <title>Genome Sequence of n-Alkane-Degrading Hydrocarboniphaga effusa Strain AP103T (ATCC BAA-332T).</title>
        <authorList>
            <person name="Chang H.K."/>
            <person name="Zylstra G.J."/>
            <person name="Chae J.C."/>
        </authorList>
    </citation>
    <scope>NUCLEOTIDE SEQUENCE [LARGE SCALE GENOMIC DNA]</scope>
    <source>
        <strain evidence="4 5">AP103</strain>
    </source>
</reference>
<dbReference type="PATRIC" id="fig|1172194.4.peg.2927"/>
<name>I8T6S8_9GAMM</name>
<organism evidence="4 5">
    <name type="scientific">Hydrocarboniphaga effusa AP103</name>
    <dbReference type="NCBI Taxonomy" id="1172194"/>
    <lineage>
        <taxon>Bacteria</taxon>
        <taxon>Pseudomonadati</taxon>
        <taxon>Pseudomonadota</taxon>
        <taxon>Gammaproteobacteria</taxon>
        <taxon>Nevskiales</taxon>
        <taxon>Nevskiaceae</taxon>
        <taxon>Hydrocarboniphaga</taxon>
    </lineage>
</organism>
<dbReference type="PANTHER" id="PTHR42996">
    <property type="entry name" value="PHOSPHATE-BINDING PROTEIN PSTS"/>
    <property type="match status" value="1"/>
</dbReference>
<comment type="caution">
    <text evidence="4">The sequence shown here is derived from an EMBL/GenBank/DDBJ whole genome shotgun (WGS) entry which is preliminary data.</text>
</comment>
<evidence type="ECO:0000259" key="3">
    <source>
        <dbReference type="Pfam" id="PF12849"/>
    </source>
</evidence>
<dbReference type="EMBL" id="AKGD01000002">
    <property type="protein sequence ID" value="EIT69438.1"/>
    <property type="molecule type" value="Genomic_DNA"/>
</dbReference>
<keyword evidence="2" id="KW-0732">Signal</keyword>
<dbReference type="Pfam" id="PF12849">
    <property type="entry name" value="PBP_like_2"/>
    <property type="match status" value="1"/>
</dbReference>
<gene>
    <name evidence="4" type="ORF">WQQ_30200</name>
</gene>
<dbReference type="InterPro" id="IPR024370">
    <property type="entry name" value="PBP_domain"/>
</dbReference>
<keyword evidence="5" id="KW-1185">Reference proteome</keyword>
<protein>
    <recommendedName>
        <fullName evidence="3">PBP domain-containing protein</fullName>
    </recommendedName>
</protein>
<accession>I8T6S8</accession>
<dbReference type="InterPro" id="IPR050962">
    <property type="entry name" value="Phosphate-bind_PstS"/>
</dbReference>
<dbReference type="STRING" id="1172194.WQQ_30200"/>
<proteinExistence type="inferred from homology"/>
<feature type="chain" id="PRO_5003714219" description="PBP domain-containing protein" evidence="2">
    <location>
        <begin position="23"/>
        <end position="458"/>
    </location>
</feature>
<feature type="domain" description="PBP" evidence="3">
    <location>
        <begin position="76"/>
        <end position="294"/>
    </location>
</feature>
<dbReference type="Proteomes" id="UP000003704">
    <property type="component" value="Unassembled WGS sequence"/>
</dbReference>
<evidence type="ECO:0000256" key="2">
    <source>
        <dbReference type="SAM" id="SignalP"/>
    </source>
</evidence>
<dbReference type="SUPFAM" id="SSF53850">
    <property type="entry name" value="Periplasmic binding protein-like II"/>
    <property type="match status" value="1"/>
</dbReference>
<dbReference type="Gene3D" id="3.40.190.10">
    <property type="entry name" value="Periplasmic binding protein-like II"/>
    <property type="match status" value="2"/>
</dbReference>
<dbReference type="PANTHER" id="PTHR42996:SF1">
    <property type="entry name" value="PHOSPHATE-BINDING PROTEIN PSTS"/>
    <property type="match status" value="1"/>
</dbReference>
<sequence length="458" mass="46322">MRLKMKSIVVAACAAIAAPAFAAPSTTLYGGGATLPAIGYVGNTWLAPTPDNRLSSQGDAGSLFGLYSALDPTNPTVSYCQTGSGTGRGVITGANQGTGTCPTYASSPTGFAAPTADAHFGASDAPISASEFNLGVTNKGATRGQPVQFPAAAGAIAIIYNNNQVVKKNGAPEQLNLTESQICQIWAGQITNWSDLGRPAKPIKLVYRSDSSGTSFGFSNHLSYVCPNPAYATPTTVSGFSTQSTFANAFVGGSSAVPAGAIAASGNGGVTAAVNANDGAIGYAEVANAVQVAKLDPTAAVKFASVSLKAGGKKKSPDKNPKAFKIAASAVNTDKVLGSNDANGRPTLVALTAPNPGCVFVVDPAAYATSIVEAGDYKQYPIVAVSYLLGYYKGYGEDVTNVRNFFAAPYNPAIKGASAPEGGELFIGAKTGLSFLGGVNLKNNITGTKKAPAACINQ</sequence>
<evidence type="ECO:0000313" key="5">
    <source>
        <dbReference type="Proteomes" id="UP000003704"/>
    </source>
</evidence>
<comment type="similarity">
    <text evidence="1">Belongs to the PstS family.</text>
</comment>
<dbReference type="AlphaFoldDB" id="I8T6S8"/>
<evidence type="ECO:0000313" key="4">
    <source>
        <dbReference type="EMBL" id="EIT69438.1"/>
    </source>
</evidence>
<feature type="signal peptide" evidence="2">
    <location>
        <begin position="1"/>
        <end position="22"/>
    </location>
</feature>